<evidence type="ECO:0000313" key="1">
    <source>
        <dbReference type="EMBL" id="MFC4425116.1"/>
    </source>
</evidence>
<dbReference type="Proteomes" id="UP001595998">
    <property type="component" value="Unassembled WGS sequence"/>
</dbReference>
<dbReference type="RefSeq" id="WP_380036168.1">
    <property type="nucleotide sequence ID" value="NZ_JBHSEH010000004.1"/>
</dbReference>
<dbReference type="EMBL" id="JBHSEH010000004">
    <property type="protein sequence ID" value="MFC4425116.1"/>
    <property type="molecule type" value="Genomic_DNA"/>
</dbReference>
<evidence type="ECO:0000313" key="2">
    <source>
        <dbReference type="Proteomes" id="UP001595998"/>
    </source>
</evidence>
<keyword evidence="2" id="KW-1185">Reference proteome</keyword>
<accession>A0ABV8XHS3</accession>
<organism evidence="1 2">
    <name type="scientific">Deinococcus navajonensis</name>
    <dbReference type="NCBI Taxonomy" id="309884"/>
    <lineage>
        <taxon>Bacteria</taxon>
        <taxon>Thermotogati</taxon>
        <taxon>Deinococcota</taxon>
        <taxon>Deinococci</taxon>
        <taxon>Deinococcales</taxon>
        <taxon>Deinococcaceae</taxon>
        <taxon>Deinococcus</taxon>
    </lineage>
</organism>
<reference evidence="2" key="1">
    <citation type="journal article" date="2019" name="Int. J. Syst. Evol. Microbiol.">
        <title>The Global Catalogue of Microorganisms (GCM) 10K type strain sequencing project: providing services to taxonomists for standard genome sequencing and annotation.</title>
        <authorList>
            <consortium name="The Broad Institute Genomics Platform"/>
            <consortium name="The Broad Institute Genome Sequencing Center for Infectious Disease"/>
            <person name="Wu L."/>
            <person name="Ma J."/>
        </authorList>
    </citation>
    <scope>NUCLEOTIDE SEQUENCE [LARGE SCALE GENOMIC DNA]</scope>
    <source>
        <strain evidence="2">CCUG 56029</strain>
    </source>
</reference>
<sequence length="138" mass="14900">MTDRSLPSSAQATRFVQAFMALMVEHGLSSLEAGKQGGQLGLTAARQFLTSDLTFRFLSPAEHQSAARAYGVPAQQLRLASGPRTDQDIEPFVRAAGALFDVHRVHSMTFGPGGFLGFRADGQSREFVLEAVTLYAQP</sequence>
<comment type="caution">
    <text evidence="1">The sequence shown here is derived from an EMBL/GenBank/DDBJ whole genome shotgun (WGS) entry which is preliminary data.</text>
</comment>
<protein>
    <submittedName>
        <fullName evidence="1">Uncharacterized protein</fullName>
    </submittedName>
</protein>
<gene>
    <name evidence="1" type="ORF">ACFOZ9_02755</name>
</gene>
<proteinExistence type="predicted"/>
<name>A0ABV8XHS3_9DEIO</name>